<sequence length="254" mass="27356">MKRGAEKQLNYENWDEPEEQVDSGKFEKADPETLKARKILTVRRNSAQPSASKLGIFKSFDAFGAVKTTTPNSSSTTDNSDPKTPNDAYLARLSVLNKEFLAWITKHVSEDPYCILTPIFGDYAKHLQSIETSEGASKESPTSVASSDKVPVDLNNSKPFSFQASATAAPPSLPAPSLPNGGFTFSFSQTSTSSELPKPVFSFGLSTAKTTGVTSTTPAFSFSAPPKEATEDAKSSTNDAGNFAFRLFSSCLFF</sequence>
<evidence type="ECO:0000259" key="2">
    <source>
        <dbReference type="Pfam" id="PF08911"/>
    </source>
</evidence>
<dbReference type="AlphaFoldDB" id="A0A3P7L855"/>
<feature type="domain" description="Nuclear pore complex NUP2/50/61" evidence="2">
    <location>
        <begin position="1"/>
        <end position="64"/>
    </location>
</feature>
<proteinExistence type="predicted"/>
<evidence type="ECO:0000313" key="3">
    <source>
        <dbReference type="EMBL" id="VDN12724.1"/>
    </source>
</evidence>
<name>A0A3P7L855_DIBLA</name>
<dbReference type="OrthoDB" id="10062131at2759"/>
<dbReference type="InterPro" id="IPR015007">
    <property type="entry name" value="NUP2/50/61"/>
</dbReference>
<organism evidence="3 4">
    <name type="scientific">Dibothriocephalus latus</name>
    <name type="common">Fish tapeworm</name>
    <name type="synonym">Diphyllobothrium latum</name>
    <dbReference type="NCBI Taxonomy" id="60516"/>
    <lineage>
        <taxon>Eukaryota</taxon>
        <taxon>Metazoa</taxon>
        <taxon>Spiralia</taxon>
        <taxon>Lophotrochozoa</taxon>
        <taxon>Platyhelminthes</taxon>
        <taxon>Cestoda</taxon>
        <taxon>Eucestoda</taxon>
        <taxon>Diphyllobothriidea</taxon>
        <taxon>Diphyllobothriidae</taxon>
        <taxon>Dibothriocephalus</taxon>
    </lineage>
</organism>
<keyword evidence="4" id="KW-1185">Reference proteome</keyword>
<feature type="region of interest" description="Disordered" evidence="1">
    <location>
        <begin position="1"/>
        <end position="28"/>
    </location>
</feature>
<dbReference type="Proteomes" id="UP000281553">
    <property type="component" value="Unassembled WGS sequence"/>
</dbReference>
<dbReference type="Pfam" id="PF08911">
    <property type="entry name" value="NUP50"/>
    <property type="match status" value="1"/>
</dbReference>
<evidence type="ECO:0000256" key="1">
    <source>
        <dbReference type="SAM" id="MobiDB-lite"/>
    </source>
</evidence>
<reference evidence="3 4" key="1">
    <citation type="submission" date="2018-11" db="EMBL/GenBank/DDBJ databases">
        <authorList>
            <consortium name="Pathogen Informatics"/>
        </authorList>
    </citation>
    <scope>NUCLEOTIDE SEQUENCE [LARGE SCALE GENOMIC DNA]</scope>
</reference>
<accession>A0A3P7L855</accession>
<dbReference type="GO" id="GO:0005643">
    <property type="term" value="C:nuclear pore"/>
    <property type="evidence" value="ECO:0007669"/>
    <property type="project" value="InterPro"/>
</dbReference>
<gene>
    <name evidence="3" type="ORF">DILT_LOCUS8555</name>
</gene>
<dbReference type="EMBL" id="UYRU01054583">
    <property type="protein sequence ID" value="VDN12724.1"/>
    <property type="molecule type" value="Genomic_DNA"/>
</dbReference>
<evidence type="ECO:0000313" key="4">
    <source>
        <dbReference type="Proteomes" id="UP000281553"/>
    </source>
</evidence>
<protein>
    <recommendedName>
        <fullName evidence="2">Nuclear pore complex NUP2/50/61 domain-containing protein</fullName>
    </recommendedName>
</protein>
<feature type="region of interest" description="Disordered" evidence="1">
    <location>
        <begin position="212"/>
        <end position="236"/>
    </location>
</feature>